<dbReference type="GO" id="GO:0051997">
    <property type="term" value="F:2-oxo-4-hydroxy-4-carboxy-5-ureidoimidazoline decarboxylase activity"/>
    <property type="evidence" value="ECO:0007669"/>
    <property type="project" value="UniProtKB-EC"/>
</dbReference>
<feature type="domain" description="Oxo-4-hydroxy-4-carboxy-5-ureidoimidazoline decarboxylase" evidence="7">
    <location>
        <begin position="25"/>
        <end position="187"/>
    </location>
</feature>
<dbReference type="InterPro" id="IPR036778">
    <property type="entry name" value="OHCU_decarboxylase_sf"/>
</dbReference>
<keyword evidence="6" id="KW-0456">Lyase</keyword>
<evidence type="ECO:0000256" key="1">
    <source>
        <dbReference type="ARBA" id="ARBA00001163"/>
    </source>
</evidence>
<gene>
    <name evidence="8" type="ORF">GCM10007872_12730</name>
</gene>
<evidence type="ECO:0000256" key="6">
    <source>
        <dbReference type="ARBA" id="ARBA00023239"/>
    </source>
</evidence>
<dbReference type="EMBL" id="BSNZ01000007">
    <property type="protein sequence ID" value="GLQ84365.1"/>
    <property type="molecule type" value="Genomic_DNA"/>
</dbReference>
<evidence type="ECO:0000256" key="5">
    <source>
        <dbReference type="ARBA" id="ARBA00022793"/>
    </source>
</evidence>
<proteinExistence type="predicted"/>
<dbReference type="GO" id="GO:0019628">
    <property type="term" value="P:urate catabolic process"/>
    <property type="evidence" value="ECO:0007669"/>
    <property type="project" value="TreeGrafter"/>
</dbReference>
<dbReference type="PANTHER" id="PTHR43466:SF1">
    <property type="entry name" value="2-OXO-4-HYDROXY-4-CARBOXY-5-UREIDOIMIDAZOLINE DECARBOXYLASE-RELATED"/>
    <property type="match status" value="1"/>
</dbReference>
<accession>A0AA37W9R5</accession>
<dbReference type="GO" id="GO:0000255">
    <property type="term" value="P:allantoin metabolic process"/>
    <property type="evidence" value="ECO:0007669"/>
    <property type="project" value="InterPro"/>
</dbReference>
<dbReference type="Proteomes" id="UP001156708">
    <property type="component" value="Unassembled WGS sequence"/>
</dbReference>
<evidence type="ECO:0000259" key="7">
    <source>
        <dbReference type="Pfam" id="PF09349"/>
    </source>
</evidence>
<evidence type="ECO:0000256" key="4">
    <source>
        <dbReference type="ARBA" id="ARBA00022631"/>
    </source>
</evidence>
<evidence type="ECO:0000256" key="3">
    <source>
        <dbReference type="ARBA" id="ARBA00012257"/>
    </source>
</evidence>
<evidence type="ECO:0000313" key="9">
    <source>
        <dbReference type="Proteomes" id="UP001156708"/>
    </source>
</evidence>
<dbReference type="InterPro" id="IPR017580">
    <property type="entry name" value="OHCU_decarboxylase-1"/>
</dbReference>
<comment type="caution">
    <text evidence="8">The sequence shown here is derived from an EMBL/GenBank/DDBJ whole genome shotgun (WGS) entry which is preliminary data.</text>
</comment>
<sequence>MGDDAAGYRAALAVCASGMKISDVNALSAEAFVARFGGLYEHSPWVAEGALKARPFADVDAMLSVFAQGVRSAGAEAQLALVRAHPELGHRAGIDPDLTEHSASEQASAGLDRLTPAEYERFRRLNDAYRARFSMPFVICVRKVAAPGKAAKTVIMDEMERRLAGTPEQELTEALTQIDAIAGLRLKDLVTA</sequence>
<reference evidence="9" key="1">
    <citation type="journal article" date="2019" name="Int. J. Syst. Evol. Microbiol.">
        <title>The Global Catalogue of Microorganisms (GCM) 10K type strain sequencing project: providing services to taxonomists for standard genome sequencing and annotation.</title>
        <authorList>
            <consortium name="The Broad Institute Genomics Platform"/>
            <consortium name="The Broad Institute Genome Sequencing Center for Infectious Disease"/>
            <person name="Wu L."/>
            <person name="Ma J."/>
        </authorList>
    </citation>
    <scope>NUCLEOTIDE SEQUENCE [LARGE SCALE GENOMIC DNA]</scope>
    <source>
        <strain evidence="9">NBRC 12467</strain>
    </source>
</reference>
<dbReference type="PANTHER" id="PTHR43466">
    <property type="entry name" value="2-OXO-4-HYDROXY-4-CARBOXY-5-UREIDOIMIDAZOLINE DECARBOXYLASE-RELATED"/>
    <property type="match status" value="1"/>
</dbReference>
<dbReference type="EC" id="4.1.1.97" evidence="3"/>
<comment type="catalytic activity">
    <reaction evidence="1">
        <text>5-hydroxy-2-oxo-4-ureido-2,5-dihydro-1H-imidazole-5-carboxylate + H(+) = (S)-allantoin + CO2</text>
        <dbReference type="Rhea" id="RHEA:26301"/>
        <dbReference type="ChEBI" id="CHEBI:15378"/>
        <dbReference type="ChEBI" id="CHEBI:15678"/>
        <dbReference type="ChEBI" id="CHEBI:16526"/>
        <dbReference type="ChEBI" id="CHEBI:58639"/>
        <dbReference type="EC" id="4.1.1.97"/>
    </reaction>
</comment>
<keyword evidence="5" id="KW-0210">Decarboxylase</keyword>
<evidence type="ECO:0000313" key="8">
    <source>
        <dbReference type="EMBL" id="GLQ84365.1"/>
    </source>
</evidence>
<protein>
    <recommendedName>
        <fullName evidence="3">2-oxo-4-hydroxy-4-carboxy-5-ureidoimidazoline decarboxylase</fullName>
        <ecNumber evidence="3">4.1.1.97</ecNumber>
    </recommendedName>
</protein>
<dbReference type="Pfam" id="PF09349">
    <property type="entry name" value="OHCU_decarbox"/>
    <property type="match status" value="1"/>
</dbReference>
<dbReference type="NCBIfam" id="TIGR03164">
    <property type="entry name" value="UHCUDC"/>
    <property type="match status" value="1"/>
</dbReference>
<keyword evidence="4" id="KW-0659">Purine metabolism</keyword>
<comment type="pathway">
    <text evidence="2">Purine metabolism; urate degradation; (S)-allantoin from urate: step 3/3.</text>
</comment>
<dbReference type="Gene3D" id="1.10.3330.10">
    <property type="entry name" value="Oxo-4-hydroxy-4-carboxy-5-ureidoimidazoline decarboxylase"/>
    <property type="match status" value="1"/>
</dbReference>
<keyword evidence="9" id="KW-1185">Reference proteome</keyword>
<name>A0AA37W9R5_9PROT</name>
<dbReference type="GO" id="GO:0006144">
    <property type="term" value="P:purine nucleobase metabolic process"/>
    <property type="evidence" value="ECO:0007669"/>
    <property type="project" value="UniProtKB-KW"/>
</dbReference>
<evidence type="ECO:0000256" key="2">
    <source>
        <dbReference type="ARBA" id="ARBA00004754"/>
    </source>
</evidence>
<dbReference type="InterPro" id="IPR018020">
    <property type="entry name" value="OHCU_decarboxylase"/>
</dbReference>
<organism evidence="8 9">
    <name type="scientific">Gluconobacter sphaericus NBRC 12467</name>
    <dbReference type="NCBI Taxonomy" id="1307951"/>
    <lineage>
        <taxon>Bacteria</taxon>
        <taxon>Pseudomonadati</taxon>
        <taxon>Pseudomonadota</taxon>
        <taxon>Alphaproteobacteria</taxon>
        <taxon>Acetobacterales</taxon>
        <taxon>Acetobacteraceae</taxon>
        <taxon>Gluconobacter</taxon>
    </lineage>
</organism>
<dbReference type="SUPFAM" id="SSF158694">
    <property type="entry name" value="UraD-Like"/>
    <property type="match status" value="1"/>
</dbReference>
<dbReference type="AlphaFoldDB" id="A0AA37W9R5"/>